<keyword evidence="1" id="KW-0963">Cytoplasm</keyword>
<feature type="domain" description="GHMP kinase C-terminal" evidence="11">
    <location>
        <begin position="239"/>
        <end position="296"/>
    </location>
</feature>
<dbReference type="Pfam" id="PF00288">
    <property type="entry name" value="GHMP_kinases_N"/>
    <property type="match status" value="1"/>
</dbReference>
<dbReference type="GO" id="GO:0005829">
    <property type="term" value="C:cytosol"/>
    <property type="evidence" value="ECO:0007669"/>
    <property type="project" value="TreeGrafter"/>
</dbReference>
<dbReference type="NCBIfam" id="TIGR00549">
    <property type="entry name" value="mevalon_kin"/>
    <property type="match status" value="1"/>
</dbReference>
<dbReference type="AlphaFoldDB" id="A0A850QYQ6"/>
<keyword evidence="13" id="KW-1185">Reference proteome</keyword>
<dbReference type="InterPro" id="IPR013750">
    <property type="entry name" value="GHMP_kinase_C_dom"/>
</dbReference>
<evidence type="ECO:0000256" key="2">
    <source>
        <dbReference type="ARBA" id="ARBA00022516"/>
    </source>
</evidence>
<dbReference type="GO" id="GO:0004496">
    <property type="term" value="F:mevalonate kinase activity"/>
    <property type="evidence" value="ECO:0007669"/>
    <property type="project" value="UniProtKB-EC"/>
</dbReference>
<keyword evidence="5 12" id="KW-0418">Kinase</keyword>
<comment type="caution">
    <text evidence="12">The sequence shown here is derived from an EMBL/GenBank/DDBJ whole genome shotgun (WGS) entry which is preliminary data.</text>
</comment>
<keyword evidence="4" id="KW-0547">Nucleotide-binding</keyword>
<dbReference type="SUPFAM" id="SSF55060">
    <property type="entry name" value="GHMP Kinase, C-terminal domain"/>
    <property type="match status" value="1"/>
</dbReference>
<evidence type="ECO:0000256" key="5">
    <source>
        <dbReference type="ARBA" id="ARBA00022777"/>
    </source>
</evidence>
<dbReference type="PANTHER" id="PTHR43290">
    <property type="entry name" value="MEVALONATE KINASE"/>
    <property type="match status" value="1"/>
</dbReference>
<proteinExistence type="predicted"/>
<evidence type="ECO:0000256" key="6">
    <source>
        <dbReference type="ARBA" id="ARBA00022840"/>
    </source>
</evidence>
<dbReference type="UniPathway" id="UPA00057">
    <property type="reaction ID" value="UER00098"/>
</dbReference>
<dbReference type="InterPro" id="IPR014721">
    <property type="entry name" value="Ribsml_uS5_D2-typ_fold_subgr"/>
</dbReference>
<dbReference type="InterPro" id="IPR020568">
    <property type="entry name" value="Ribosomal_Su5_D2-typ_SF"/>
</dbReference>
<feature type="domain" description="GHMP kinase N-terminal" evidence="10">
    <location>
        <begin position="67"/>
        <end position="146"/>
    </location>
</feature>
<dbReference type="EC" id="2.7.1.36" evidence="12"/>
<dbReference type="Proteomes" id="UP000563523">
    <property type="component" value="Unassembled WGS sequence"/>
</dbReference>
<keyword evidence="2" id="KW-0444">Lipid biosynthesis</keyword>
<sequence length="309" mass="32963">MIATGKAHGKLILVGEHAVVYGQPAITIPLLNLQVQATVKSAPAAYLSSDYYQGLLAQAPQDFAGIKSLVNRLEEDLKLEPTTLALQINSALPLERGLGSSAATGAAICRAFFALAQKDLSCQTLINYTNFSEEIIHGTPSGVDAATVNSKQPLYFIKNQETSPFAMNFHGYLVIIDSGIKGKTGAAVAALRLLKKEQPEFVNPRLEELGSLAQQARKLLQTDGLLELGQVFRAAQKILRELQISNQQLDQLVQGASQAGALGTKITGGGRGGCLVALASDFDQAQKIGQAVLRQGAAQVFFQDLKIYS</sequence>
<evidence type="ECO:0000256" key="3">
    <source>
        <dbReference type="ARBA" id="ARBA00022679"/>
    </source>
</evidence>
<dbReference type="Gene3D" id="3.30.70.890">
    <property type="entry name" value="GHMP kinase, C-terminal domain"/>
    <property type="match status" value="1"/>
</dbReference>
<dbReference type="Pfam" id="PF08544">
    <property type="entry name" value="GHMP_kinases_C"/>
    <property type="match status" value="1"/>
</dbReference>
<dbReference type="PANTHER" id="PTHR43290:SF2">
    <property type="entry name" value="MEVALONATE KINASE"/>
    <property type="match status" value="1"/>
</dbReference>
<keyword evidence="3 12" id="KW-0808">Transferase</keyword>
<evidence type="ECO:0000313" key="13">
    <source>
        <dbReference type="Proteomes" id="UP000563523"/>
    </source>
</evidence>
<evidence type="ECO:0000256" key="8">
    <source>
        <dbReference type="ARBA" id="ARBA00023098"/>
    </source>
</evidence>
<protein>
    <submittedName>
        <fullName evidence="12">Mevalonate kinase</fullName>
        <ecNumber evidence="12">2.7.1.36</ecNumber>
    </submittedName>
</protein>
<dbReference type="InterPro" id="IPR006205">
    <property type="entry name" value="Mev_gal_kin"/>
</dbReference>
<dbReference type="InterPro" id="IPR036554">
    <property type="entry name" value="GHMP_kinase_C_sf"/>
</dbReference>
<keyword evidence="6" id="KW-0067">ATP-binding</keyword>
<dbReference type="Gene3D" id="3.30.230.10">
    <property type="match status" value="1"/>
</dbReference>
<accession>A0A850QYQ6</accession>
<evidence type="ECO:0000259" key="10">
    <source>
        <dbReference type="Pfam" id="PF00288"/>
    </source>
</evidence>
<comment type="pathway">
    <text evidence="9">Isoprenoid biosynthesis; isopentenyl diphosphate biosynthesis via mevalonate pathway; isopentenyl diphosphate from (R)-mevalonate: step 1/3.</text>
</comment>
<reference evidence="12 13" key="1">
    <citation type="submission" date="2020-06" db="EMBL/GenBank/DDBJ databases">
        <authorList>
            <person name="Kang J."/>
        </authorList>
    </citation>
    <scope>NUCLEOTIDE SEQUENCE [LARGE SCALE GENOMIC DNA]</scope>
    <source>
        <strain evidence="12 13">DCY120</strain>
    </source>
</reference>
<dbReference type="PRINTS" id="PR00959">
    <property type="entry name" value="MEVGALKINASE"/>
</dbReference>
<evidence type="ECO:0000259" key="11">
    <source>
        <dbReference type="Pfam" id="PF08544"/>
    </source>
</evidence>
<name>A0A850QYQ6_9LACO</name>
<dbReference type="RefSeq" id="WP_176941990.1">
    <property type="nucleotide sequence ID" value="NZ_JABZEC010000001.1"/>
</dbReference>
<evidence type="ECO:0000256" key="1">
    <source>
        <dbReference type="ARBA" id="ARBA00022490"/>
    </source>
</evidence>
<evidence type="ECO:0000313" key="12">
    <source>
        <dbReference type="EMBL" id="NVY95823.1"/>
    </source>
</evidence>
<evidence type="ECO:0000256" key="4">
    <source>
        <dbReference type="ARBA" id="ARBA00022741"/>
    </source>
</evidence>
<dbReference type="InterPro" id="IPR006204">
    <property type="entry name" value="GHMP_kinase_N_dom"/>
</dbReference>
<evidence type="ECO:0000256" key="7">
    <source>
        <dbReference type="ARBA" id="ARBA00022842"/>
    </source>
</evidence>
<dbReference type="GO" id="GO:0019287">
    <property type="term" value="P:isopentenyl diphosphate biosynthetic process, mevalonate pathway"/>
    <property type="evidence" value="ECO:0007669"/>
    <property type="project" value="UniProtKB-UniPathway"/>
</dbReference>
<dbReference type="EMBL" id="JABZEC010000001">
    <property type="protein sequence ID" value="NVY95823.1"/>
    <property type="molecule type" value="Genomic_DNA"/>
</dbReference>
<dbReference type="SUPFAM" id="SSF54211">
    <property type="entry name" value="Ribosomal protein S5 domain 2-like"/>
    <property type="match status" value="1"/>
</dbReference>
<organism evidence="12 13">
    <name type="scientific">Bombilactobacillus apium</name>
    <dbReference type="NCBI Taxonomy" id="2675299"/>
    <lineage>
        <taxon>Bacteria</taxon>
        <taxon>Bacillati</taxon>
        <taxon>Bacillota</taxon>
        <taxon>Bacilli</taxon>
        <taxon>Lactobacillales</taxon>
        <taxon>Lactobacillaceae</taxon>
        <taxon>Bombilactobacillus</taxon>
    </lineage>
</organism>
<dbReference type="GO" id="GO:0005524">
    <property type="term" value="F:ATP binding"/>
    <property type="evidence" value="ECO:0007669"/>
    <property type="project" value="UniProtKB-KW"/>
</dbReference>
<gene>
    <name evidence="12" type="primary">mvk</name>
    <name evidence="12" type="ORF">HU830_01190</name>
</gene>
<evidence type="ECO:0000256" key="9">
    <source>
        <dbReference type="ARBA" id="ARBA00029438"/>
    </source>
</evidence>
<keyword evidence="7" id="KW-0460">Magnesium</keyword>
<keyword evidence="8" id="KW-0443">Lipid metabolism</keyword>